<evidence type="ECO:0008006" key="4">
    <source>
        <dbReference type="Google" id="ProtNLM"/>
    </source>
</evidence>
<keyword evidence="1" id="KW-0812">Transmembrane</keyword>
<keyword evidence="1" id="KW-0472">Membrane</keyword>
<proteinExistence type="predicted"/>
<reference evidence="2 3" key="2">
    <citation type="submission" date="2018-05" db="EMBL/GenBank/DDBJ databases">
        <authorList>
            <person name="Lanie J.A."/>
            <person name="Ng W.-L."/>
            <person name="Kazmierczak K.M."/>
            <person name="Andrzejewski T.M."/>
            <person name="Davidsen T.M."/>
            <person name="Wayne K.J."/>
            <person name="Tettelin H."/>
            <person name="Glass J.I."/>
            <person name="Rusch D."/>
            <person name="Podicherti R."/>
            <person name="Tsui H.-C.T."/>
            <person name="Winkler M.E."/>
        </authorList>
    </citation>
    <scope>NUCLEOTIDE SEQUENCE [LARGE SCALE GENOMIC DNA]</scope>
    <source>
        <strain evidence="2 3">YBY</strain>
    </source>
</reference>
<dbReference type="GeneID" id="29369223"/>
<accession>A0A2U2BEP9</accession>
<dbReference type="KEGG" id="afa:UZ73_14715"/>
<evidence type="ECO:0000313" key="2">
    <source>
        <dbReference type="EMBL" id="PWE12457.1"/>
    </source>
</evidence>
<dbReference type="RefSeq" id="WP_045931267.1">
    <property type="nucleotide sequence ID" value="NZ_CAXOJJ010000057.1"/>
</dbReference>
<feature type="transmembrane region" description="Helical" evidence="1">
    <location>
        <begin position="89"/>
        <end position="112"/>
    </location>
</feature>
<keyword evidence="1" id="KW-1133">Transmembrane helix</keyword>
<sequence length="195" mass="20981">MERIIAAEFDTFDQAQQAARVLQGQGLDSQDLQVFYLKPGGQHGQYPIGGDRTLDKAARGGGLGAILGVVLGAALGVALGWWLLSMTSWPQFVLIAFAALGAYVGAMVGGIVKLGGRRPEKETLNRVSGVMLAARLGQAEEAVLVRELQRNGGYAIEWANGNWSEGQWQDFNPTRTPQLYDLPSSGQRVHETRSG</sequence>
<organism evidence="2 3">
    <name type="scientific">Alcaligenes faecalis</name>
    <dbReference type="NCBI Taxonomy" id="511"/>
    <lineage>
        <taxon>Bacteria</taxon>
        <taxon>Pseudomonadati</taxon>
        <taxon>Pseudomonadota</taxon>
        <taxon>Betaproteobacteria</taxon>
        <taxon>Burkholderiales</taxon>
        <taxon>Alcaligenaceae</taxon>
        <taxon>Alcaligenes</taxon>
    </lineage>
</organism>
<feature type="transmembrane region" description="Helical" evidence="1">
    <location>
        <begin position="62"/>
        <end position="83"/>
    </location>
</feature>
<gene>
    <name evidence="2" type="ORF">DF183_19825</name>
</gene>
<protein>
    <recommendedName>
        <fullName evidence="4">Glycine zipper family protein</fullName>
    </recommendedName>
</protein>
<name>A0A2U2BEP9_ALCFA</name>
<dbReference type="AlphaFoldDB" id="A0A2U2BEP9"/>
<evidence type="ECO:0000256" key="1">
    <source>
        <dbReference type="SAM" id="Phobius"/>
    </source>
</evidence>
<reference evidence="2 3" key="1">
    <citation type="submission" date="2018-05" db="EMBL/GenBank/DDBJ databases">
        <title>Genome Sequence of an Efficient Indole-Degrading Bacterium, Alcaligenes sp.YBY.</title>
        <authorList>
            <person name="Yang B."/>
        </authorList>
    </citation>
    <scope>NUCLEOTIDE SEQUENCE [LARGE SCALE GENOMIC DNA]</scope>
    <source>
        <strain evidence="2 3">YBY</strain>
    </source>
</reference>
<evidence type="ECO:0000313" key="3">
    <source>
        <dbReference type="Proteomes" id="UP000245216"/>
    </source>
</evidence>
<dbReference type="Proteomes" id="UP000245216">
    <property type="component" value="Unassembled WGS sequence"/>
</dbReference>
<comment type="caution">
    <text evidence="2">The sequence shown here is derived from an EMBL/GenBank/DDBJ whole genome shotgun (WGS) entry which is preliminary data.</text>
</comment>
<dbReference type="STRING" id="511.UZ73_14715"/>
<dbReference type="EMBL" id="QEXO01000007">
    <property type="protein sequence ID" value="PWE12457.1"/>
    <property type="molecule type" value="Genomic_DNA"/>
</dbReference>